<keyword evidence="1" id="KW-0472">Membrane</keyword>
<dbReference type="OrthoDB" id="827240at2759"/>
<sequence>MKSVKSELKTTEEERFGGYELKFVAVSAQDIGELAPAPAPAVGKGAASYSLGTSGALICCSSLFLSMLALLRH</sequence>
<comment type="caution">
    <text evidence="2">The sequence shown here is derived from an EMBL/GenBank/DDBJ whole genome shotgun (WGS) entry which is preliminary data.</text>
</comment>
<dbReference type="Proteomes" id="UP000657918">
    <property type="component" value="Chromosome 16"/>
</dbReference>
<protein>
    <submittedName>
        <fullName evidence="2">Uncharacterized protein</fullName>
    </submittedName>
</protein>
<dbReference type="PANTHER" id="PTHR33659">
    <property type="entry name" value="PROTEIN, PUTATIVE-RELATED-RELATED"/>
    <property type="match status" value="1"/>
</dbReference>
<gene>
    <name evidence="2" type="ORF">SADUNF_Sadunf16G0154400</name>
</gene>
<dbReference type="EMBL" id="JADGMS010000016">
    <property type="protein sequence ID" value="KAF9665732.1"/>
    <property type="molecule type" value="Genomic_DNA"/>
</dbReference>
<dbReference type="AlphaFoldDB" id="A0A835J6Z4"/>
<evidence type="ECO:0000313" key="2">
    <source>
        <dbReference type="EMBL" id="KAF9665732.1"/>
    </source>
</evidence>
<proteinExistence type="predicted"/>
<name>A0A835J6Z4_9ROSI</name>
<keyword evidence="1" id="KW-0812">Transmembrane</keyword>
<keyword evidence="1" id="KW-1133">Transmembrane helix</keyword>
<evidence type="ECO:0000313" key="3">
    <source>
        <dbReference type="Proteomes" id="UP000657918"/>
    </source>
</evidence>
<accession>A0A835J6Z4</accession>
<dbReference type="PANTHER" id="PTHR33659:SF1">
    <property type="entry name" value="PROTEIN, PUTATIVE-RELATED"/>
    <property type="match status" value="1"/>
</dbReference>
<evidence type="ECO:0000256" key="1">
    <source>
        <dbReference type="SAM" id="Phobius"/>
    </source>
</evidence>
<reference evidence="2 3" key="1">
    <citation type="submission" date="2020-10" db="EMBL/GenBank/DDBJ databases">
        <title>Plant Genome Project.</title>
        <authorList>
            <person name="Zhang R.-G."/>
        </authorList>
    </citation>
    <scope>NUCLEOTIDE SEQUENCE [LARGE SCALE GENOMIC DNA]</scope>
    <source>
        <strain evidence="2">FAFU-HL-1</strain>
        <tissue evidence="2">Leaf</tissue>
    </source>
</reference>
<organism evidence="2 3">
    <name type="scientific">Salix dunnii</name>
    <dbReference type="NCBI Taxonomy" id="1413687"/>
    <lineage>
        <taxon>Eukaryota</taxon>
        <taxon>Viridiplantae</taxon>
        <taxon>Streptophyta</taxon>
        <taxon>Embryophyta</taxon>
        <taxon>Tracheophyta</taxon>
        <taxon>Spermatophyta</taxon>
        <taxon>Magnoliopsida</taxon>
        <taxon>eudicotyledons</taxon>
        <taxon>Gunneridae</taxon>
        <taxon>Pentapetalae</taxon>
        <taxon>rosids</taxon>
        <taxon>fabids</taxon>
        <taxon>Malpighiales</taxon>
        <taxon>Salicaceae</taxon>
        <taxon>Saliceae</taxon>
        <taxon>Salix</taxon>
    </lineage>
</organism>
<keyword evidence="3" id="KW-1185">Reference proteome</keyword>
<feature type="transmembrane region" description="Helical" evidence="1">
    <location>
        <begin position="49"/>
        <end position="71"/>
    </location>
</feature>